<proteinExistence type="inferred from homology"/>
<dbReference type="PANTHER" id="PTHR30344">
    <property type="entry name" value="6-PHOSPHOGLUCONOLACTONASE-RELATED"/>
    <property type="match status" value="1"/>
</dbReference>
<dbReference type="GO" id="GO:0017057">
    <property type="term" value="F:6-phosphogluconolactonase activity"/>
    <property type="evidence" value="ECO:0007669"/>
    <property type="project" value="TreeGrafter"/>
</dbReference>
<dbReference type="EMBL" id="LATX01001983">
    <property type="protein sequence ID" value="KTB35758.1"/>
    <property type="molecule type" value="Genomic_DNA"/>
</dbReference>
<sequence>MAFTILAGGYDTFVSTYLFNATNASLLVTRKHTTGLNPSWLTPHPTNSSVFYAVNEVAIGALQSFTTSPDGVVTGPFDTVSSGGDSPAFALALSTGEVAVMNYGGGNGRIIPTTSDPLKFDNASAPVIAFPLPTNPVSERQAGSHPHQVVEHGEEVLVPDLGGDVVWRLTKDSGEWRIAGSIPQPSGSGPRHAAILDNRLFTLHELSSTLTVQAFPALSLNASAPLIANVSILPENPPAGAQWGAAEILIPPTTKSFPTSYIYVSNRNVATDPSALDPRGDTIAIFEHVGKGTEKEGLKLVRQVYTGLSQIRGMEIGPATNGGNEFLVAAGVAGTGGTVVFRRIDGGADLEEVARNTDIETRTTFIWVEPQTSASEPC</sequence>
<comment type="similarity">
    <text evidence="1">Belongs to the cycloisomerase 2 family.</text>
</comment>
<evidence type="ECO:0008006" key="4">
    <source>
        <dbReference type="Google" id="ProtNLM"/>
    </source>
</evidence>
<dbReference type="InterPro" id="IPR050282">
    <property type="entry name" value="Cycloisomerase_2"/>
</dbReference>
<dbReference type="InterPro" id="IPR019405">
    <property type="entry name" value="Lactonase_7-beta_prop"/>
</dbReference>
<evidence type="ECO:0000313" key="2">
    <source>
        <dbReference type="EMBL" id="KTB35758.1"/>
    </source>
</evidence>
<evidence type="ECO:0000256" key="1">
    <source>
        <dbReference type="ARBA" id="ARBA00005564"/>
    </source>
</evidence>
<dbReference type="Proteomes" id="UP000054988">
    <property type="component" value="Unassembled WGS sequence"/>
</dbReference>
<gene>
    <name evidence="2" type="ORF">WG66_11678</name>
</gene>
<dbReference type="AlphaFoldDB" id="A0A0W0FHC5"/>
<dbReference type="eggNOG" id="ENOG502S0CU">
    <property type="taxonomic scope" value="Eukaryota"/>
</dbReference>
<dbReference type="SUPFAM" id="SSF51004">
    <property type="entry name" value="C-terminal (heme d1) domain of cytochrome cd1-nitrite reductase"/>
    <property type="match status" value="1"/>
</dbReference>
<name>A0A0W0FHC5_MONRR</name>
<dbReference type="InterPro" id="IPR015943">
    <property type="entry name" value="WD40/YVTN_repeat-like_dom_sf"/>
</dbReference>
<dbReference type="Gene3D" id="2.130.10.10">
    <property type="entry name" value="YVTN repeat-like/Quinoprotein amine dehydrogenase"/>
    <property type="match status" value="1"/>
</dbReference>
<comment type="caution">
    <text evidence="2">The sequence shown here is derived from an EMBL/GenBank/DDBJ whole genome shotgun (WGS) entry which is preliminary data.</text>
</comment>
<dbReference type="InterPro" id="IPR011048">
    <property type="entry name" value="Haem_d1_sf"/>
</dbReference>
<evidence type="ECO:0000313" key="3">
    <source>
        <dbReference type="Proteomes" id="UP000054988"/>
    </source>
</evidence>
<dbReference type="PANTHER" id="PTHR30344:SF7">
    <property type="entry name" value="DUF2415 DOMAIN-CONTAINING PROTEIN"/>
    <property type="match status" value="1"/>
</dbReference>
<dbReference type="Pfam" id="PF10282">
    <property type="entry name" value="Lactonase"/>
    <property type="match status" value="1"/>
</dbReference>
<organism evidence="2 3">
    <name type="scientific">Moniliophthora roreri</name>
    <name type="common">Frosty pod rot fungus</name>
    <name type="synonym">Monilia roreri</name>
    <dbReference type="NCBI Taxonomy" id="221103"/>
    <lineage>
        <taxon>Eukaryota</taxon>
        <taxon>Fungi</taxon>
        <taxon>Dikarya</taxon>
        <taxon>Basidiomycota</taxon>
        <taxon>Agaricomycotina</taxon>
        <taxon>Agaricomycetes</taxon>
        <taxon>Agaricomycetidae</taxon>
        <taxon>Agaricales</taxon>
        <taxon>Marasmiineae</taxon>
        <taxon>Marasmiaceae</taxon>
        <taxon>Moniliophthora</taxon>
    </lineage>
</organism>
<reference evidence="2 3" key="1">
    <citation type="submission" date="2015-12" db="EMBL/GenBank/DDBJ databases">
        <title>Draft genome sequence of Moniliophthora roreri, the causal agent of frosty pod rot of cacao.</title>
        <authorList>
            <person name="Aime M.C."/>
            <person name="Diaz-Valderrama J.R."/>
            <person name="Kijpornyongpan T."/>
            <person name="Phillips-Mora W."/>
        </authorList>
    </citation>
    <scope>NUCLEOTIDE SEQUENCE [LARGE SCALE GENOMIC DNA]</scope>
    <source>
        <strain evidence="2 3">MCA 2952</strain>
    </source>
</reference>
<protein>
    <recommendedName>
        <fullName evidence="4">Isomerase YbhE</fullName>
    </recommendedName>
</protein>
<accession>A0A0W0FHC5</accession>